<dbReference type="GO" id="GO:0003676">
    <property type="term" value="F:nucleic acid binding"/>
    <property type="evidence" value="ECO:0007669"/>
    <property type="project" value="InterPro"/>
</dbReference>
<protein>
    <recommendedName>
        <fullName evidence="3">RNA exonuclease 4</fullName>
    </recommendedName>
</protein>
<proteinExistence type="inferred from homology"/>
<dbReference type="InterPro" id="IPR012337">
    <property type="entry name" value="RNaseH-like_sf"/>
</dbReference>
<dbReference type="GO" id="GO:0008408">
    <property type="term" value="F:3'-5' exonuclease activity"/>
    <property type="evidence" value="ECO:0007669"/>
    <property type="project" value="InterPro"/>
</dbReference>
<name>A0A498INQ2_MALDO</name>
<keyword evidence="4" id="KW-0540">Nuclease</keyword>
<evidence type="ECO:0000256" key="4">
    <source>
        <dbReference type="ARBA" id="ARBA00022722"/>
    </source>
</evidence>
<dbReference type="STRING" id="3750.A0A498INQ2"/>
<keyword evidence="7" id="KW-0539">Nucleus</keyword>
<keyword evidence="8" id="KW-0862">Zinc</keyword>
<keyword evidence="8" id="KW-0863">Zinc-finger</keyword>
<evidence type="ECO:0000256" key="1">
    <source>
        <dbReference type="ARBA" id="ARBA00004123"/>
    </source>
</evidence>
<dbReference type="EMBL" id="RDQH01000337">
    <property type="protein sequence ID" value="RXH83111.1"/>
    <property type="molecule type" value="Genomic_DNA"/>
</dbReference>
<gene>
    <name evidence="10" type="ORF">DVH24_003609</name>
</gene>
<dbReference type="GO" id="GO:0008270">
    <property type="term" value="F:zinc ion binding"/>
    <property type="evidence" value="ECO:0007669"/>
    <property type="project" value="UniProtKB-KW"/>
</dbReference>
<dbReference type="GO" id="GO:0005634">
    <property type="term" value="C:nucleus"/>
    <property type="evidence" value="ECO:0007669"/>
    <property type="project" value="UniProtKB-SubCell"/>
</dbReference>
<evidence type="ECO:0000256" key="8">
    <source>
        <dbReference type="PROSITE-ProRule" id="PRU00042"/>
    </source>
</evidence>
<dbReference type="AlphaFoldDB" id="A0A498INQ2"/>
<reference evidence="10 11" key="1">
    <citation type="submission" date="2018-10" db="EMBL/GenBank/DDBJ databases">
        <title>A high-quality apple genome assembly.</title>
        <authorList>
            <person name="Hu J."/>
        </authorList>
    </citation>
    <scope>NUCLEOTIDE SEQUENCE [LARGE SCALE GENOMIC DNA]</scope>
    <source>
        <strain evidence="11">cv. HFTH1</strain>
        <tissue evidence="10">Young leaf</tissue>
    </source>
</reference>
<dbReference type="Gene3D" id="3.30.420.10">
    <property type="entry name" value="Ribonuclease H-like superfamily/Ribonuclease H"/>
    <property type="match status" value="1"/>
</dbReference>
<dbReference type="InterPro" id="IPR036397">
    <property type="entry name" value="RNaseH_sf"/>
</dbReference>
<evidence type="ECO:0000256" key="3">
    <source>
        <dbReference type="ARBA" id="ARBA00016937"/>
    </source>
</evidence>
<evidence type="ECO:0000256" key="2">
    <source>
        <dbReference type="ARBA" id="ARBA00010489"/>
    </source>
</evidence>
<comment type="subcellular location">
    <subcellularLocation>
        <location evidence="1">Nucleus</location>
    </subcellularLocation>
</comment>
<comment type="similarity">
    <text evidence="2">Belongs to the REXO4 family.</text>
</comment>
<organism evidence="10 11">
    <name type="scientific">Malus domestica</name>
    <name type="common">Apple</name>
    <name type="synonym">Pyrus malus</name>
    <dbReference type="NCBI Taxonomy" id="3750"/>
    <lineage>
        <taxon>Eukaryota</taxon>
        <taxon>Viridiplantae</taxon>
        <taxon>Streptophyta</taxon>
        <taxon>Embryophyta</taxon>
        <taxon>Tracheophyta</taxon>
        <taxon>Spermatophyta</taxon>
        <taxon>Magnoliopsida</taxon>
        <taxon>eudicotyledons</taxon>
        <taxon>Gunneridae</taxon>
        <taxon>Pentapetalae</taxon>
        <taxon>rosids</taxon>
        <taxon>fabids</taxon>
        <taxon>Rosales</taxon>
        <taxon>Rosaceae</taxon>
        <taxon>Amygdaloideae</taxon>
        <taxon>Maleae</taxon>
        <taxon>Malus</taxon>
    </lineage>
</organism>
<dbReference type="CDD" id="cd06144">
    <property type="entry name" value="REX4_like"/>
    <property type="match status" value="1"/>
</dbReference>
<feature type="domain" description="C2H2-type" evidence="9">
    <location>
        <begin position="13"/>
        <end position="42"/>
    </location>
</feature>
<dbReference type="SUPFAM" id="SSF53098">
    <property type="entry name" value="Ribonuclease H-like"/>
    <property type="match status" value="1"/>
</dbReference>
<evidence type="ECO:0000313" key="11">
    <source>
        <dbReference type="Proteomes" id="UP000290289"/>
    </source>
</evidence>
<dbReference type="Proteomes" id="UP000290289">
    <property type="component" value="Chromosome 11"/>
</dbReference>
<evidence type="ECO:0000256" key="6">
    <source>
        <dbReference type="ARBA" id="ARBA00022839"/>
    </source>
</evidence>
<accession>A0A498INQ2</accession>
<dbReference type="PANTHER" id="PTHR12801:SF122">
    <property type="entry name" value="RNA EXONUCLEASE 4"/>
    <property type="match status" value="1"/>
</dbReference>
<dbReference type="GO" id="GO:0006364">
    <property type="term" value="P:rRNA processing"/>
    <property type="evidence" value="ECO:0007669"/>
    <property type="project" value="InterPro"/>
</dbReference>
<dbReference type="SMART" id="SM00479">
    <property type="entry name" value="EXOIII"/>
    <property type="match status" value="1"/>
</dbReference>
<dbReference type="InterPro" id="IPR013520">
    <property type="entry name" value="Ribonucl_H"/>
</dbReference>
<comment type="caution">
    <text evidence="10">The sequence shown here is derived from an EMBL/GenBank/DDBJ whole genome shotgun (WGS) entry which is preliminary data.</text>
</comment>
<evidence type="ECO:0000313" key="10">
    <source>
        <dbReference type="EMBL" id="RXH83111.1"/>
    </source>
</evidence>
<keyword evidence="6" id="KW-0269">Exonuclease</keyword>
<keyword evidence="8" id="KW-0479">Metal-binding</keyword>
<dbReference type="PROSITE" id="PS00028">
    <property type="entry name" value="ZINC_FINGER_C2H2_1"/>
    <property type="match status" value="1"/>
</dbReference>
<dbReference type="InterPro" id="IPR037431">
    <property type="entry name" value="REX4_DEDDh_dom"/>
</dbReference>
<dbReference type="PANTHER" id="PTHR12801">
    <property type="entry name" value="RNA EXONUCLEASE REXO1 / RECO3 FAMILY MEMBER-RELATED"/>
    <property type="match status" value="1"/>
</dbReference>
<dbReference type="PROSITE" id="PS50157">
    <property type="entry name" value="ZINC_FINGER_C2H2_2"/>
    <property type="match status" value="1"/>
</dbReference>
<dbReference type="InterPro" id="IPR047021">
    <property type="entry name" value="REXO1/3/4-like"/>
</dbReference>
<dbReference type="InterPro" id="IPR013087">
    <property type="entry name" value="Znf_C2H2_type"/>
</dbReference>
<evidence type="ECO:0000259" key="9">
    <source>
        <dbReference type="PROSITE" id="PS50157"/>
    </source>
</evidence>
<evidence type="ECO:0000256" key="5">
    <source>
        <dbReference type="ARBA" id="ARBA00022801"/>
    </source>
</evidence>
<keyword evidence="11" id="KW-1185">Reference proteome</keyword>
<evidence type="ECO:0000256" key="7">
    <source>
        <dbReference type="ARBA" id="ARBA00023242"/>
    </source>
</evidence>
<sequence>MEYKVESTETLRNKCAACYRQFNRIEHLVEHMRTSYHSAHEPMAIAKTRMQKYIQHQRMQNLLSHPRKPGLLGRFANLGIRDNTESGSTGGTQVVALACKMVGGGSDGSLDLCAKVCLTDEYDNIIFQSYVMPLIPVTNYRYETTGIRPEYLRDAIPLRQVQKKIQDFLCNGEPKWKIRLRSGRARILVGHGLDHDLDSLQVEYPQVMIRDTAKYPPLLKSSKLSNSLKYDIQTGIQDPYEDCVATMKIYKRMRSQVHKVEAHPLASDTQNRNNFAAWRQNELERMSPDQMMEISRSDYNCWCLDSYSG</sequence>
<keyword evidence="5" id="KW-0378">Hydrolase</keyword>